<evidence type="ECO:0000313" key="5">
    <source>
        <dbReference type="Proteomes" id="UP000761534"/>
    </source>
</evidence>
<dbReference type="GO" id="GO:0033204">
    <property type="term" value="F:ribonuclease P RNA binding"/>
    <property type="evidence" value="ECO:0007669"/>
    <property type="project" value="InterPro"/>
</dbReference>
<dbReference type="SUPFAM" id="SSF101744">
    <property type="entry name" value="Rof/RNase P subunit-like"/>
    <property type="match status" value="1"/>
</dbReference>
<dbReference type="Proteomes" id="UP000761534">
    <property type="component" value="Unassembled WGS sequence"/>
</dbReference>
<dbReference type="InterPro" id="IPR023534">
    <property type="entry name" value="Rof/RNase_P-like"/>
</dbReference>
<dbReference type="GO" id="GO:0005634">
    <property type="term" value="C:nucleus"/>
    <property type="evidence" value="ECO:0007669"/>
    <property type="project" value="UniProtKB-SubCell"/>
</dbReference>
<sequence length="222" mass="25044">MDRRIEEGLLQKSHTPEEAKELLDSRYSLSGEQKPFLVLTPTSGGNNASVPKAKKGLDHDELMTNPNLRVNKHKQRKRRIRRARDDLKDFIKENKNNASYASFEGLNTLWKGYMADLLSGTSNAQVIAGKLASADYHGADLTVVEARNPSLVGINGIVVWEARTGFVMVCRDNKLRIVEKRGARFDVNALPDKKFEIIGSRFLYRTAERSGRKFKPKSVEDL</sequence>
<evidence type="ECO:0000256" key="2">
    <source>
        <dbReference type="ARBA" id="ARBA00006181"/>
    </source>
</evidence>
<accession>A0A642VCI8</accession>
<dbReference type="Gene3D" id="2.30.30.210">
    <property type="entry name" value="Ribonuclease P/MRP, subunit p29"/>
    <property type="match status" value="1"/>
</dbReference>
<dbReference type="VEuPathDB" id="FungiDB:TRICI_001221"/>
<dbReference type="InterPro" id="IPR036980">
    <property type="entry name" value="RNase_P/MRP_Rpp29_sf"/>
</dbReference>
<dbReference type="OrthoDB" id="124041at2759"/>
<comment type="caution">
    <text evidence="4">The sequence shown here is derived from an EMBL/GenBank/DDBJ whole genome shotgun (WGS) entry which is preliminary data.</text>
</comment>
<keyword evidence="3" id="KW-0539">Nucleus</keyword>
<dbReference type="InterPro" id="IPR002730">
    <property type="entry name" value="Rpp29/RNP1"/>
</dbReference>
<name>A0A642VCI8_9ASCO</name>
<dbReference type="PANTHER" id="PTHR13348">
    <property type="entry name" value="RIBONUCLEASE P SUBUNIT P29"/>
    <property type="match status" value="1"/>
</dbReference>
<dbReference type="GO" id="GO:0030677">
    <property type="term" value="C:ribonuclease P complex"/>
    <property type="evidence" value="ECO:0007669"/>
    <property type="project" value="InterPro"/>
</dbReference>
<proteinExistence type="inferred from homology"/>
<evidence type="ECO:0000256" key="1">
    <source>
        <dbReference type="ARBA" id="ARBA00004123"/>
    </source>
</evidence>
<dbReference type="SMART" id="SM00538">
    <property type="entry name" value="POP4"/>
    <property type="match status" value="1"/>
</dbReference>
<evidence type="ECO:0000256" key="3">
    <source>
        <dbReference type="PIRNR" id="PIRNR027081"/>
    </source>
</evidence>
<comment type="subcellular location">
    <subcellularLocation>
        <location evidence="1">Nucleus</location>
    </subcellularLocation>
</comment>
<gene>
    <name evidence="4" type="ORF">TRICI_001221</name>
</gene>
<dbReference type="EMBL" id="SWFS01000093">
    <property type="protein sequence ID" value="KAA8916595.1"/>
    <property type="molecule type" value="Genomic_DNA"/>
</dbReference>
<organism evidence="4 5">
    <name type="scientific">Trichomonascus ciferrii</name>
    <dbReference type="NCBI Taxonomy" id="44093"/>
    <lineage>
        <taxon>Eukaryota</taxon>
        <taxon>Fungi</taxon>
        <taxon>Dikarya</taxon>
        <taxon>Ascomycota</taxon>
        <taxon>Saccharomycotina</taxon>
        <taxon>Dipodascomycetes</taxon>
        <taxon>Dipodascales</taxon>
        <taxon>Trichomonascaceae</taxon>
        <taxon>Trichomonascus</taxon>
        <taxon>Trichomonascus ciferrii complex</taxon>
    </lineage>
</organism>
<reference evidence="4" key="1">
    <citation type="journal article" date="2019" name="G3 (Bethesda)">
        <title>Genome Assemblies of Two Rare Opportunistic Yeast Pathogens: Diutina rugosa (syn. Candida rugosa) and Trichomonascus ciferrii (syn. Candida ciferrii).</title>
        <authorList>
            <person name="Mixao V."/>
            <person name="Saus E."/>
            <person name="Hansen A.P."/>
            <person name="Lass-Florl C."/>
            <person name="Gabaldon T."/>
        </authorList>
    </citation>
    <scope>NUCLEOTIDE SEQUENCE</scope>
    <source>
        <strain evidence="4">CBS 4856</strain>
    </source>
</reference>
<keyword evidence="5" id="KW-1185">Reference proteome</keyword>
<dbReference type="GO" id="GO:0001682">
    <property type="term" value="P:tRNA 5'-leader removal"/>
    <property type="evidence" value="ECO:0007669"/>
    <property type="project" value="InterPro"/>
</dbReference>
<dbReference type="GO" id="GO:0006364">
    <property type="term" value="P:rRNA processing"/>
    <property type="evidence" value="ECO:0007669"/>
    <property type="project" value="TreeGrafter"/>
</dbReference>
<protein>
    <recommendedName>
        <fullName evidence="3">Ribonuclease P protein subunit</fullName>
    </recommendedName>
</protein>
<dbReference type="PANTHER" id="PTHR13348:SF0">
    <property type="entry name" value="RIBONUCLEASE P PROTEIN SUBUNIT P29"/>
    <property type="match status" value="1"/>
</dbReference>
<keyword evidence="3" id="KW-0819">tRNA processing</keyword>
<dbReference type="InterPro" id="IPR016848">
    <property type="entry name" value="RNase_P/MRP_Rpp29-subunit"/>
</dbReference>
<dbReference type="GO" id="GO:0000172">
    <property type="term" value="C:ribonuclease MRP complex"/>
    <property type="evidence" value="ECO:0007669"/>
    <property type="project" value="InterPro"/>
</dbReference>
<comment type="similarity">
    <text evidence="2">Belongs to the eukaryotic/archaeal RNase P protein component 1 family.</text>
</comment>
<dbReference type="Pfam" id="PF01868">
    <property type="entry name" value="RNase_P-MRP_p29"/>
    <property type="match status" value="1"/>
</dbReference>
<dbReference type="AlphaFoldDB" id="A0A642VCI8"/>
<evidence type="ECO:0000313" key="4">
    <source>
        <dbReference type="EMBL" id="KAA8916595.1"/>
    </source>
</evidence>
<dbReference type="PIRSF" id="PIRSF027081">
    <property type="entry name" value="RNase_P/MRP_p29_subunit"/>
    <property type="match status" value="1"/>
</dbReference>